<evidence type="ECO:0000313" key="3">
    <source>
        <dbReference type="WBParaSite" id="L893_g6708.t1"/>
    </source>
</evidence>
<sequence>MIEPHLSSATMKAVFLVLALLAVFVSARYPAPCQPGQRGHCSLPGVEEKKDKPWYQFWKHAAQMYGQERPLYGKIEAGQEQPHKRGPTMIEPHLSPATMKAVFFVLALLAVFVSARYPAPCQPGQRGHCSLPGVEEKKDKPWYQIWKHAAQMYGQERPMYGKIEAGQEQPVYEEMEAVQEEPVYGTLAIQYSNGRSQPLPDCVWLHRRHYCSGYYMQTLGKPTGNPAECLKFYGQQYCLL</sequence>
<keyword evidence="2" id="KW-1185">Reference proteome</keyword>
<evidence type="ECO:0000256" key="1">
    <source>
        <dbReference type="SAM" id="SignalP"/>
    </source>
</evidence>
<protein>
    <submittedName>
        <fullName evidence="3">Basic tail protein</fullName>
    </submittedName>
</protein>
<proteinExistence type="predicted"/>
<dbReference type="WBParaSite" id="L893_g6708.t1">
    <property type="protein sequence ID" value="L893_g6708.t1"/>
    <property type="gene ID" value="L893_g6708"/>
</dbReference>
<reference evidence="3" key="1">
    <citation type="submission" date="2016-11" db="UniProtKB">
        <authorList>
            <consortium name="WormBaseParasite"/>
        </authorList>
    </citation>
    <scope>IDENTIFICATION</scope>
</reference>
<feature type="signal peptide" evidence="1">
    <location>
        <begin position="1"/>
        <end position="27"/>
    </location>
</feature>
<dbReference type="AlphaFoldDB" id="A0A1I8AL35"/>
<accession>A0A1I8AL35</accession>
<dbReference type="Proteomes" id="UP000095287">
    <property type="component" value="Unplaced"/>
</dbReference>
<organism evidence="2 3">
    <name type="scientific">Steinernema glaseri</name>
    <dbReference type="NCBI Taxonomy" id="37863"/>
    <lineage>
        <taxon>Eukaryota</taxon>
        <taxon>Metazoa</taxon>
        <taxon>Ecdysozoa</taxon>
        <taxon>Nematoda</taxon>
        <taxon>Chromadorea</taxon>
        <taxon>Rhabditida</taxon>
        <taxon>Tylenchina</taxon>
        <taxon>Panagrolaimomorpha</taxon>
        <taxon>Strongyloidoidea</taxon>
        <taxon>Steinernematidae</taxon>
        <taxon>Steinernema</taxon>
    </lineage>
</organism>
<evidence type="ECO:0000313" key="2">
    <source>
        <dbReference type="Proteomes" id="UP000095287"/>
    </source>
</evidence>
<feature type="chain" id="PRO_5009314825" evidence="1">
    <location>
        <begin position="28"/>
        <end position="240"/>
    </location>
</feature>
<name>A0A1I8AL35_9BILA</name>
<keyword evidence="1" id="KW-0732">Signal</keyword>